<sequence length="803" mass="90920">MPLAQTYQRCKKCSYYSGLNGFLRMENTLTIIKEMQCLPFYPITAIPPDVLELMQRSFDALAARSKTKAGNLIPVFDAYCHVTATPITYLSLSNAGFEKVIQGFLGALDGDSLVPVGYQSRREYQRSFVKLMIKMREEIPMLPELTTADWQPKLYQHVWQAMQHHLDPIALRYWNGWTVQGRNGKNGYVPIAYLWNSHGPEFAESVYEHYSNNMSKKLSPSHSDFNTFVYYLADNEERWPVSTFQNPVKIRQLFVDFMFHSFTQALENGTDLDNRSRSYSKFVFSMDEVFLQSGIWAKPFSGALPRPISKATPGTKTNTKQKADGTVVKDKLITEVPMHLTDSEAIEILFKNIHEDNALVLEWARHRLQKAKEAYEACVERGQRGTVITGGNSNAKTIDEIGAENICATFLKKGITYFKNNLKSILGKAPKGDAYKLLGIPSVETAFALQMLLIHGHPDVTDAFFLGLELYNKRGDLTALTKTESGAYQLTGYKDRAGGQNSERKIMLSNEEAEWVQLTLSMNQVLRDELRAAGNDEWRYMFLHTAGRFTTPSKPESIKLNDKTIKFRREMVEEFMVLGNRSEFATVRFISRLSVTAFRASAAVEIFLRDHDVEEMARALGHKGYTSTLLSSYLPEPILAFFQTRWIRLFQRGIICRAMKDSPRLLEVAHFASMEELHKFLENHALREIPEHLQNPDYLKTPAAAANDSDADKPGQVIVSIDTGVLTALLSLKAAVDEATKTTQEKPTGRQLCSKAIYWARFTDLVVKDIEEGLDSDLIEHLEAAQHHANASHMEDLIYATAS</sequence>
<reference evidence="1 2" key="1">
    <citation type="submission" date="2018-08" db="EMBL/GenBank/DDBJ databases">
        <title>Recombination of ecologically and evolutionarily significant loci maintains genetic cohesion in the Pseudomonas syringae species complex.</title>
        <authorList>
            <person name="Dillon M."/>
            <person name="Thakur S."/>
            <person name="Almeida R.N.D."/>
            <person name="Weir B.S."/>
            <person name="Guttman D.S."/>
        </authorList>
    </citation>
    <scope>NUCLEOTIDE SEQUENCE [LARGE SCALE GENOMIC DNA]</scope>
    <source>
        <strain evidence="1 2">ICMP 3263</strain>
    </source>
</reference>
<comment type="caution">
    <text evidence="1">The sequence shown here is derived from an EMBL/GenBank/DDBJ whole genome shotgun (WGS) entry which is preliminary data.</text>
</comment>
<evidence type="ECO:0000313" key="2">
    <source>
        <dbReference type="Proteomes" id="UP000279173"/>
    </source>
</evidence>
<accession>A0A3M6CW61</accession>
<dbReference type="AlphaFoldDB" id="A0A3M6CW61"/>
<dbReference type="EMBL" id="RBUT01000094">
    <property type="protein sequence ID" value="RMV47734.1"/>
    <property type="molecule type" value="Genomic_DNA"/>
</dbReference>
<organism evidence="1 2">
    <name type="scientific">Pseudomonas syringae pv. helianthi</name>
    <dbReference type="NCBI Taxonomy" id="251654"/>
    <lineage>
        <taxon>Bacteria</taxon>
        <taxon>Pseudomonadati</taxon>
        <taxon>Pseudomonadota</taxon>
        <taxon>Gammaproteobacteria</taxon>
        <taxon>Pseudomonadales</taxon>
        <taxon>Pseudomonadaceae</taxon>
        <taxon>Pseudomonas</taxon>
    </lineage>
</organism>
<protein>
    <submittedName>
        <fullName evidence="1">Uncharacterized protein</fullName>
    </submittedName>
</protein>
<dbReference type="Proteomes" id="UP000279173">
    <property type="component" value="Unassembled WGS sequence"/>
</dbReference>
<proteinExistence type="predicted"/>
<gene>
    <name evidence="1" type="ORF">ALP10_02281</name>
</gene>
<evidence type="ECO:0000313" key="1">
    <source>
        <dbReference type="EMBL" id="RMV47734.1"/>
    </source>
</evidence>
<name>A0A3M6CW61_9PSED</name>